<organism evidence="9 10">
    <name type="scientific">Candidatus Tenderia electrophaga</name>
    <dbReference type="NCBI Taxonomy" id="1748243"/>
    <lineage>
        <taxon>Bacteria</taxon>
        <taxon>Pseudomonadati</taxon>
        <taxon>Pseudomonadota</taxon>
        <taxon>Gammaproteobacteria</taxon>
        <taxon>Candidatus Tenderiales</taxon>
        <taxon>Candidatus Tenderiaceae</taxon>
        <taxon>Candidatus Tenderia</taxon>
    </lineage>
</organism>
<keyword evidence="4 7" id="KW-0812">Transmembrane</keyword>
<feature type="transmembrane region" description="Helical" evidence="7">
    <location>
        <begin position="406"/>
        <end position="426"/>
    </location>
</feature>
<feature type="transmembrane region" description="Helical" evidence="7">
    <location>
        <begin position="737"/>
        <end position="760"/>
    </location>
</feature>
<reference evidence="9" key="1">
    <citation type="submission" date="2015-10" db="EMBL/GenBank/DDBJ databases">
        <title>Description of Candidatus Tenderia electrophaga gen. nov, sp. nov., an Uncultivated Electroautotroph from a Biocathode Enrichment.</title>
        <authorList>
            <person name="Eddie B.J."/>
            <person name="Malanoski A.P."/>
            <person name="Wang Z."/>
            <person name="Hall R.J."/>
            <person name="Oh S.D."/>
            <person name="Heiner C."/>
            <person name="Lin B."/>
            <person name="Strycharz-Glaven S.M."/>
        </authorList>
    </citation>
    <scope>NUCLEOTIDE SEQUENCE [LARGE SCALE GENOMIC DNA]</scope>
    <source>
        <strain evidence="9">NRL1</strain>
    </source>
</reference>
<feature type="transmembrane region" description="Helical" evidence="7">
    <location>
        <begin position="343"/>
        <end position="366"/>
    </location>
</feature>
<dbReference type="PROSITE" id="PS50156">
    <property type="entry name" value="SSD"/>
    <property type="match status" value="2"/>
</dbReference>
<protein>
    <recommendedName>
        <fullName evidence="8">SSD domain-containing protein</fullName>
    </recommendedName>
</protein>
<feature type="transmembrane region" description="Helical" evidence="7">
    <location>
        <begin position="314"/>
        <end position="337"/>
    </location>
</feature>
<comment type="similarity">
    <text evidence="2">Belongs to the resistance-nodulation-cell division (RND) (TC 2.A.6) family. MmpL subfamily.</text>
</comment>
<feature type="transmembrane region" description="Helical" evidence="7">
    <location>
        <begin position="607"/>
        <end position="627"/>
    </location>
</feature>
<feature type="transmembrane region" description="Helical" evidence="7">
    <location>
        <begin position="241"/>
        <end position="261"/>
    </location>
</feature>
<feature type="transmembrane region" description="Helical" evidence="7">
    <location>
        <begin position="213"/>
        <end position="236"/>
    </location>
</feature>
<dbReference type="KEGG" id="tee:Tel_11595"/>
<evidence type="ECO:0000313" key="10">
    <source>
        <dbReference type="Proteomes" id="UP000055136"/>
    </source>
</evidence>
<dbReference type="InterPro" id="IPR004869">
    <property type="entry name" value="MMPL_dom"/>
</dbReference>
<dbReference type="InterPro" id="IPR050545">
    <property type="entry name" value="Mycobact_MmpL"/>
</dbReference>
<comment type="subcellular location">
    <subcellularLocation>
        <location evidence="1">Cell membrane</location>
        <topology evidence="1">Multi-pass membrane protein</topology>
    </subcellularLocation>
</comment>
<sequence length="769" mass="85387">MIMNLRRLTEFSLDRPRTVIGLTLLITVLFLLQFPKITIDTDPENMLEANQPDRVLYDRVKKEFGIHDLIVVGIVDDQGIFRTEALESVKRTINAIVKIKGVIIEDVVSLTTTDNVKSAGGLLDIHPVMRESPRSEEAIAQMRRDIADNPFLHEKIASGDGSALALYVPIREKALSFQIAGEIEAVLQQELLPGQHYHLAGLPVAEDTFGHEMFVQMAVVAPLAFMVILLLVFLLFRQGPFLLPIGLDAMFAVIWTMGLLIGSGYTVHIMSSMIPVFLMPIAILDDVHVLSEFFDRYRQVGDKRRALLEAMEPLYRPMLLTSLTSAVGFASLALAAIPPVQVFGLFVAFGIMAAWLFSMTMVPAIISLMSDERLKKALPREQEEHSRLDRLLAPIRHIAFSHHRTVLIISLVVIAVGIAGVTRIQVNDNPVNWFKEGHPMRVADTVMNRLFGGTYMAYVVVESDEPEAIKQPQTVAWIDRLQAHLEDDPLVGKTSSVADIVKRINFVLHDNAPEWNRIPDTADAVGQFLFLFQSSGDPNDLDNFVDREARQATVWVQMKGGDNQQMEVIENHLQTFTASDPPPTGINVKWSGLTYINKVWQDLMVSGMLKAILGSFVVVFVVMVIAFRSLGLGLLAMTPLTVAILLSYGLIGWLGKDYDMPIAVCSSLALGMGIDFAIHYLMRFRAHYRQSGDLEETHRYMCGEPGRAILRNAIVISLGFLPLVASTLLPYVTVGSFFALLMLFSTLATLFLLPAALHLLGPRLLTGGK</sequence>
<feature type="domain" description="SSD" evidence="8">
    <location>
        <begin position="260"/>
        <end position="368"/>
    </location>
</feature>
<evidence type="ECO:0000256" key="4">
    <source>
        <dbReference type="ARBA" id="ARBA00022692"/>
    </source>
</evidence>
<feature type="transmembrane region" description="Helical" evidence="7">
    <location>
        <begin position="660"/>
        <end position="681"/>
    </location>
</feature>
<dbReference type="Gene3D" id="1.20.1640.10">
    <property type="entry name" value="Multidrug efflux transporter AcrB transmembrane domain"/>
    <property type="match status" value="2"/>
</dbReference>
<evidence type="ECO:0000256" key="2">
    <source>
        <dbReference type="ARBA" id="ARBA00010157"/>
    </source>
</evidence>
<feature type="domain" description="SSD" evidence="8">
    <location>
        <begin position="632"/>
        <end position="759"/>
    </location>
</feature>
<dbReference type="EMBL" id="CP013099">
    <property type="protein sequence ID" value="ALP53729.1"/>
    <property type="molecule type" value="Genomic_DNA"/>
</dbReference>
<keyword evidence="5 7" id="KW-1133">Transmembrane helix</keyword>
<name>A0A0S2TEZ9_9GAMM</name>
<keyword evidence="10" id="KW-1185">Reference proteome</keyword>
<dbReference type="Pfam" id="PF03176">
    <property type="entry name" value="MMPL"/>
    <property type="match status" value="2"/>
</dbReference>
<dbReference type="SUPFAM" id="SSF82866">
    <property type="entry name" value="Multidrug efflux transporter AcrB transmembrane domain"/>
    <property type="match status" value="2"/>
</dbReference>
<evidence type="ECO:0000259" key="8">
    <source>
        <dbReference type="PROSITE" id="PS50156"/>
    </source>
</evidence>
<dbReference type="InterPro" id="IPR000731">
    <property type="entry name" value="SSD"/>
</dbReference>
<gene>
    <name evidence="9" type="ORF">Tel_11595</name>
</gene>
<evidence type="ECO:0000256" key="1">
    <source>
        <dbReference type="ARBA" id="ARBA00004651"/>
    </source>
</evidence>
<dbReference type="GO" id="GO:0005886">
    <property type="term" value="C:plasma membrane"/>
    <property type="evidence" value="ECO:0007669"/>
    <property type="project" value="UniProtKB-SubCell"/>
</dbReference>
<evidence type="ECO:0000256" key="6">
    <source>
        <dbReference type="ARBA" id="ARBA00023136"/>
    </source>
</evidence>
<dbReference type="AlphaFoldDB" id="A0A0S2TEZ9"/>
<dbReference type="STRING" id="1748243.Tel_11595"/>
<dbReference type="Proteomes" id="UP000055136">
    <property type="component" value="Chromosome"/>
</dbReference>
<evidence type="ECO:0000256" key="5">
    <source>
        <dbReference type="ARBA" id="ARBA00022989"/>
    </source>
</evidence>
<feature type="transmembrane region" description="Helical" evidence="7">
    <location>
        <begin position="709"/>
        <end position="731"/>
    </location>
</feature>
<proteinExistence type="inferred from homology"/>
<feature type="transmembrane region" description="Helical" evidence="7">
    <location>
        <begin position="273"/>
        <end position="294"/>
    </location>
</feature>
<dbReference type="PANTHER" id="PTHR33406">
    <property type="entry name" value="MEMBRANE PROTEIN MJ1562-RELATED"/>
    <property type="match status" value="1"/>
</dbReference>
<evidence type="ECO:0000256" key="7">
    <source>
        <dbReference type="SAM" id="Phobius"/>
    </source>
</evidence>
<evidence type="ECO:0000256" key="3">
    <source>
        <dbReference type="ARBA" id="ARBA00022475"/>
    </source>
</evidence>
<accession>A0A0S2TEZ9</accession>
<keyword evidence="3" id="KW-1003">Cell membrane</keyword>
<keyword evidence="6 7" id="KW-0472">Membrane</keyword>
<feature type="transmembrane region" description="Helical" evidence="7">
    <location>
        <begin position="634"/>
        <end position="654"/>
    </location>
</feature>
<dbReference type="PANTHER" id="PTHR33406:SF6">
    <property type="entry name" value="MEMBRANE PROTEIN YDGH-RELATED"/>
    <property type="match status" value="1"/>
</dbReference>
<evidence type="ECO:0000313" key="9">
    <source>
        <dbReference type="EMBL" id="ALP53729.1"/>
    </source>
</evidence>